<dbReference type="AlphaFoldDB" id="A0A923NFA2"/>
<accession>A0A923NFA2</accession>
<feature type="domain" description="Penicillin-binding protein transpeptidase" evidence="1">
    <location>
        <begin position="147"/>
        <end position="448"/>
    </location>
</feature>
<organism evidence="2 3">
    <name type="scientific">Lentihominibacter faecis</name>
    <dbReference type="NCBI Taxonomy" id="2764712"/>
    <lineage>
        <taxon>Bacteria</taxon>
        <taxon>Bacillati</taxon>
        <taxon>Bacillota</taxon>
        <taxon>Clostridia</taxon>
        <taxon>Peptostreptococcales</taxon>
        <taxon>Anaerovoracaceae</taxon>
        <taxon>Lentihominibacter</taxon>
    </lineage>
</organism>
<dbReference type="GO" id="GO:0005886">
    <property type="term" value="C:plasma membrane"/>
    <property type="evidence" value="ECO:0007669"/>
    <property type="project" value="TreeGrafter"/>
</dbReference>
<keyword evidence="3" id="KW-1185">Reference proteome</keyword>
<evidence type="ECO:0000259" key="1">
    <source>
        <dbReference type="Pfam" id="PF00905"/>
    </source>
</evidence>
<sequence length="453" mass="48869">MKKIEKRAIMCLLLGFVLILGVGVFTYRYIAHGDDWASYEGNLDVYARGDLSKGSLYDTNGQILMKNTSSGMEFNENADVRKALMHVTGDKDNNITTGANRAFTDELIGYNLINGVYSLNNAGKDVTMTLDANVCAEAYRALDGRKGAIGVYNYETGEIICMVSSPTYDPQNPPSISADDKSGVYINRFTSSKFPPGSIFKLVTAAASIETLDDAYSFQVQCRGKEDYGHGDKVTDLATHGTVDLKKALEVSCNVYFGKLSEKLGGDTLEKYTKKAGLMDSLDINGIHTAAGTFEFPSSGVTLAWTGIGQNKDMINPCAMMVYMGAIANDGTAVLPTLIKPTTFLEKQKAKIPKFGKKTKSMIDSSTAQSLTEMMANNVENKYGSDMFPGLNVCAKSGTAEVGGNKRPNAWFTGFLDDPEHPYAFIVLVENGGHGAQVAGSVANKVLQSAVNR</sequence>
<dbReference type="Proteomes" id="UP000644115">
    <property type="component" value="Unassembled WGS sequence"/>
</dbReference>
<dbReference type="GO" id="GO:0071555">
    <property type="term" value="P:cell wall organization"/>
    <property type="evidence" value="ECO:0007669"/>
    <property type="project" value="TreeGrafter"/>
</dbReference>
<protein>
    <submittedName>
        <fullName evidence="2">Penicillin-binding protein</fullName>
    </submittedName>
</protein>
<dbReference type="RefSeq" id="WP_249286579.1">
    <property type="nucleotide sequence ID" value="NZ_JACRWC010000050.1"/>
</dbReference>
<evidence type="ECO:0000313" key="2">
    <source>
        <dbReference type="EMBL" id="MBC5999105.1"/>
    </source>
</evidence>
<dbReference type="PANTHER" id="PTHR30627">
    <property type="entry name" value="PEPTIDOGLYCAN D,D-TRANSPEPTIDASE"/>
    <property type="match status" value="1"/>
</dbReference>
<proteinExistence type="predicted"/>
<gene>
    <name evidence="2" type="ORF">H8876_03715</name>
</gene>
<dbReference type="Gene3D" id="3.90.1310.10">
    <property type="entry name" value="Penicillin-binding protein 2a (Domain 2)"/>
    <property type="match status" value="1"/>
</dbReference>
<dbReference type="InterPro" id="IPR050515">
    <property type="entry name" value="Beta-lactam/transpept"/>
</dbReference>
<dbReference type="Gene3D" id="3.40.710.10">
    <property type="entry name" value="DD-peptidase/beta-lactamase superfamily"/>
    <property type="match status" value="1"/>
</dbReference>
<dbReference type="Pfam" id="PF00905">
    <property type="entry name" value="Transpeptidase"/>
    <property type="match status" value="1"/>
</dbReference>
<dbReference type="GO" id="GO:0008658">
    <property type="term" value="F:penicillin binding"/>
    <property type="evidence" value="ECO:0007669"/>
    <property type="project" value="InterPro"/>
</dbReference>
<comment type="caution">
    <text evidence="2">The sequence shown here is derived from an EMBL/GenBank/DDBJ whole genome shotgun (WGS) entry which is preliminary data.</text>
</comment>
<reference evidence="2" key="1">
    <citation type="submission" date="2020-08" db="EMBL/GenBank/DDBJ databases">
        <authorList>
            <person name="Liu C."/>
            <person name="Sun Q."/>
        </authorList>
    </citation>
    <scope>NUCLEOTIDE SEQUENCE</scope>
    <source>
        <strain evidence="2">BX16</strain>
    </source>
</reference>
<dbReference type="PANTHER" id="PTHR30627:SF24">
    <property type="entry name" value="PENICILLIN-BINDING PROTEIN 4B"/>
    <property type="match status" value="1"/>
</dbReference>
<dbReference type="EMBL" id="JACRWC010000050">
    <property type="protein sequence ID" value="MBC5999105.1"/>
    <property type="molecule type" value="Genomic_DNA"/>
</dbReference>
<evidence type="ECO:0000313" key="3">
    <source>
        <dbReference type="Proteomes" id="UP000644115"/>
    </source>
</evidence>
<dbReference type="InterPro" id="IPR012338">
    <property type="entry name" value="Beta-lactam/transpept-like"/>
</dbReference>
<dbReference type="InterPro" id="IPR001460">
    <property type="entry name" value="PCN-bd_Tpept"/>
</dbReference>
<dbReference type="SUPFAM" id="SSF56601">
    <property type="entry name" value="beta-lactamase/transpeptidase-like"/>
    <property type="match status" value="1"/>
</dbReference>
<dbReference type="GO" id="GO:0071972">
    <property type="term" value="F:peptidoglycan L,D-transpeptidase activity"/>
    <property type="evidence" value="ECO:0007669"/>
    <property type="project" value="TreeGrafter"/>
</dbReference>
<name>A0A923NFA2_9FIRM</name>